<dbReference type="RefSeq" id="WP_154716863.1">
    <property type="nucleotide sequence ID" value="NZ_LT837803.1"/>
</dbReference>
<keyword evidence="2" id="KW-1185">Reference proteome</keyword>
<organism evidence="1 2">
    <name type="scientific">Sterolibacterium denitrificans</name>
    <dbReference type="NCBI Taxonomy" id="157592"/>
    <lineage>
        <taxon>Bacteria</taxon>
        <taxon>Pseudomonadati</taxon>
        <taxon>Pseudomonadota</taxon>
        <taxon>Betaproteobacteria</taxon>
        <taxon>Nitrosomonadales</taxon>
        <taxon>Sterolibacteriaceae</taxon>
        <taxon>Sterolibacterium</taxon>
    </lineage>
</organism>
<gene>
    <name evidence="1" type="ORF">SDENCHOL_20349</name>
</gene>
<protein>
    <submittedName>
        <fullName evidence="1">Uncharacterized protein</fullName>
    </submittedName>
</protein>
<accession>A0A7Z7HRR4</accession>
<dbReference type="InterPro" id="IPR010008">
    <property type="entry name" value="Vibrio_Phage_CTX_RstB"/>
</dbReference>
<dbReference type="EMBL" id="LT837803">
    <property type="protein sequence ID" value="SMB27284.1"/>
    <property type="molecule type" value="Genomic_DNA"/>
</dbReference>
<proteinExistence type="predicted"/>
<name>A0A7Z7HRR4_9PROT</name>
<dbReference type="Pfam" id="PF07459">
    <property type="entry name" value="CTX_RstB"/>
    <property type="match status" value="1"/>
</dbReference>
<sequence>MKVKVIGVKRLSGVGKESGKPFDFAQISVLRPVEPATSEKFSLEGYGFEVADLDLATDAVAKFRDVRFPAELDLQVDNVPGRKGLRSVVTGFSAQVVSAGVAGKAAA</sequence>
<reference evidence="1" key="1">
    <citation type="submission" date="2017-03" db="EMBL/GenBank/DDBJ databases">
        <authorList>
            <consortium name="AG Boll"/>
        </authorList>
    </citation>
    <scope>NUCLEOTIDE SEQUENCE [LARGE SCALE GENOMIC DNA]</scope>
    <source>
        <strain evidence="1">Chol</strain>
    </source>
</reference>
<evidence type="ECO:0000313" key="1">
    <source>
        <dbReference type="EMBL" id="SMB27284.1"/>
    </source>
</evidence>
<evidence type="ECO:0000313" key="2">
    <source>
        <dbReference type="Proteomes" id="UP000242886"/>
    </source>
</evidence>
<dbReference type="AlphaFoldDB" id="A0A7Z7HRR4"/>
<dbReference type="Proteomes" id="UP000242886">
    <property type="component" value="Chromosome SDENCHOL"/>
</dbReference>